<protein>
    <submittedName>
        <fullName evidence="1">Uncharacterized protein</fullName>
    </submittedName>
</protein>
<dbReference type="HOGENOM" id="CLU_3242733_0_0_1"/>
<dbReference type="EnsemblMetazoa" id="RPRC001068-RA">
    <property type="protein sequence ID" value="RPRC001068-PA"/>
    <property type="gene ID" value="RPRC001068"/>
</dbReference>
<organism evidence="1 2">
    <name type="scientific">Rhodnius prolixus</name>
    <name type="common">Triatomid bug</name>
    <dbReference type="NCBI Taxonomy" id="13249"/>
    <lineage>
        <taxon>Eukaryota</taxon>
        <taxon>Metazoa</taxon>
        <taxon>Ecdysozoa</taxon>
        <taxon>Arthropoda</taxon>
        <taxon>Hexapoda</taxon>
        <taxon>Insecta</taxon>
        <taxon>Pterygota</taxon>
        <taxon>Neoptera</taxon>
        <taxon>Paraneoptera</taxon>
        <taxon>Hemiptera</taxon>
        <taxon>Heteroptera</taxon>
        <taxon>Panheteroptera</taxon>
        <taxon>Cimicomorpha</taxon>
        <taxon>Reduviidae</taxon>
        <taxon>Triatominae</taxon>
        <taxon>Rhodnius</taxon>
    </lineage>
</organism>
<sequence>MATVFWDSQGIILIDYLEKGKTITGKPVESILLLYFYSKMIKG</sequence>
<name>T1HAL3_RHOPR</name>
<dbReference type="InParanoid" id="T1HAL3"/>
<dbReference type="EMBL" id="ACPB03020443">
    <property type="status" value="NOT_ANNOTATED_CDS"/>
    <property type="molecule type" value="Genomic_DNA"/>
</dbReference>
<accession>T1HAL3</accession>
<evidence type="ECO:0000313" key="2">
    <source>
        <dbReference type="Proteomes" id="UP000015103"/>
    </source>
</evidence>
<proteinExistence type="predicted"/>
<dbReference type="VEuPathDB" id="VectorBase:RPRC001068"/>
<dbReference type="AlphaFoldDB" id="T1HAL3"/>
<evidence type="ECO:0000313" key="1">
    <source>
        <dbReference type="EnsemblMetazoa" id="RPRC001068-PA"/>
    </source>
</evidence>
<dbReference type="Pfam" id="PF01359">
    <property type="entry name" value="Transposase_1"/>
    <property type="match status" value="1"/>
</dbReference>
<dbReference type="Proteomes" id="UP000015103">
    <property type="component" value="Unassembled WGS sequence"/>
</dbReference>
<keyword evidence="2" id="KW-1185">Reference proteome</keyword>
<dbReference type="InterPro" id="IPR001888">
    <property type="entry name" value="Transposase_1"/>
</dbReference>
<reference evidence="1" key="1">
    <citation type="submission" date="2015-05" db="UniProtKB">
        <authorList>
            <consortium name="EnsemblMetazoa"/>
        </authorList>
    </citation>
    <scope>IDENTIFICATION</scope>
</reference>